<dbReference type="InterPro" id="IPR050882">
    <property type="entry name" value="Prepilin_peptidase/N-MTase"/>
</dbReference>
<feature type="transmembrane region" description="Helical" evidence="10">
    <location>
        <begin position="107"/>
        <end position="127"/>
    </location>
</feature>
<comment type="caution">
    <text evidence="13">The sequence shown here is derived from an EMBL/GenBank/DDBJ whole genome shotgun (WGS) entry which is preliminary data.</text>
</comment>
<evidence type="ECO:0000256" key="1">
    <source>
        <dbReference type="ARBA" id="ARBA00004429"/>
    </source>
</evidence>
<evidence type="ECO:0000256" key="8">
    <source>
        <dbReference type="RuleBase" id="RU003793"/>
    </source>
</evidence>
<comment type="subcellular location">
    <subcellularLocation>
        <location evidence="1">Cell inner membrane</location>
        <topology evidence="1">Multi-pass membrane protein</topology>
    </subcellularLocation>
    <subcellularLocation>
        <location evidence="9">Cell membrane</location>
        <topology evidence="9">Multi-pass membrane protein</topology>
    </subcellularLocation>
</comment>
<keyword evidence="9" id="KW-0511">Multifunctional enzyme</keyword>
<evidence type="ECO:0000256" key="3">
    <source>
        <dbReference type="ARBA" id="ARBA00022475"/>
    </source>
</evidence>
<dbReference type="GO" id="GO:0006465">
    <property type="term" value="P:signal peptide processing"/>
    <property type="evidence" value="ECO:0007669"/>
    <property type="project" value="TreeGrafter"/>
</dbReference>
<dbReference type="Proteomes" id="UP000247807">
    <property type="component" value="Unassembled WGS sequence"/>
</dbReference>
<keyword evidence="7 10" id="KW-0472">Membrane</keyword>
<evidence type="ECO:0000313" key="13">
    <source>
        <dbReference type="EMBL" id="PYE01067.1"/>
    </source>
</evidence>
<reference evidence="13 14" key="1">
    <citation type="journal article" date="2018" name="Appl. Environ. Microbiol.">
        <title>Genome rearrangement shapes Prochlorococcus ecological adaptation.</title>
        <authorList>
            <person name="Yan W."/>
            <person name="Wei S."/>
            <person name="Wang Q."/>
            <person name="Xiao X."/>
            <person name="Zeng Q."/>
            <person name="Jiao N."/>
            <person name="Zhang R."/>
        </authorList>
    </citation>
    <scope>NUCLEOTIDE SEQUENCE [LARGE SCALE GENOMIC DNA]</scope>
    <source>
        <strain evidence="13 14">XMU1408</strain>
    </source>
</reference>
<dbReference type="EMBL" id="QJUE01000005">
    <property type="protein sequence ID" value="PYE01067.1"/>
    <property type="molecule type" value="Genomic_DNA"/>
</dbReference>
<feature type="transmembrane region" description="Helical" evidence="10">
    <location>
        <begin position="133"/>
        <end position="154"/>
    </location>
</feature>
<comment type="function">
    <text evidence="9">Plays an essential role in type IV pili and type II pseudopili formation by proteolytically removing the leader sequence from substrate proteins and subsequently monomethylating the alpha-amino group of the newly exposed N-terminal phenylalanine.</text>
</comment>
<feature type="transmembrane region" description="Helical" evidence="10">
    <location>
        <begin position="6"/>
        <end position="27"/>
    </location>
</feature>
<dbReference type="GO" id="GO:0005886">
    <property type="term" value="C:plasma membrane"/>
    <property type="evidence" value="ECO:0007669"/>
    <property type="project" value="UniProtKB-SubCell"/>
</dbReference>
<comment type="similarity">
    <text evidence="2 8">Belongs to the peptidase A24 family.</text>
</comment>
<evidence type="ECO:0000256" key="9">
    <source>
        <dbReference type="RuleBase" id="RU003794"/>
    </source>
</evidence>
<accession>A0A318R1N3</accession>
<feature type="transmembrane region" description="Helical" evidence="10">
    <location>
        <begin position="166"/>
        <end position="185"/>
    </location>
</feature>
<name>A0A318R1N3_PROMR</name>
<organism evidence="13 14">
    <name type="scientific">Prochlorococcus marinus XMU1408</name>
    <dbReference type="NCBI Taxonomy" id="2213228"/>
    <lineage>
        <taxon>Bacteria</taxon>
        <taxon>Bacillati</taxon>
        <taxon>Cyanobacteriota</taxon>
        <taxon>Cyanophyceae</taxon>
        <taxon>Synechococcales</taxon>
        <taxon>Prochlorococcaceae</taxon>
        <taxon>Prochlorococcus</taxon>
    </lineage>
</organism>
<keyword evidence="9" id="KW-0378">Hydrolase</keyword>
<keyword evidence="5 9" id="KW-0812">Transmembrane</keyword>
<evidence type="ECO:0000256" key="10">
    <source>
        <dbReference type="SAM" id="Phobius"/>
    </source>
</evidence>
<evidence type="ECO:0000256" key="7">
    <source>
        <dbReference type="ARBA" id="ARBA00023136"/>
    </source>
</evidence>
<sequence>MGYETYFYLLLTSILGLSIGSFLNVVISRIPNKKSIAFPRSHCPSCKKNLMVFDLIPVISWLILKGKCRYCGQPISYRYSIVETLTSIFFLIIAVDSNYINNNNNSILITIISGWVLISYLLSLTFIDIEHMILPNVLTITGSFLGIIFTSAIHKNSLLIIENIKAYLVGLICFSLLAYFIKIIIGKPALGMGDVKLFAMSGAWLGFSGLEISIVLSFLLAGTFSLIGLIFKSIKRGQYIPFGPFICLSIFLVWLLGDPFWYHYLNNIFWWRII</sequence>
<dbReference type="AlphaFoldDB" id="A0A318R1N3"/>
<dbReference type="InterPro" id="IPR000045">
    <property type="entry name" value="Prepilin_IV_endopep_pep"/>
</dbReference>
<evidence type="ECO:0000256" key="2">
    <source>
        <dbReference type="ARBA" id="ARBA00005801"/>
    </source>
</evidence>
<dbReference type="EC" id="2.1.1.-" evidence="9"/>
<dbReference type="GO" id="GO:0004190">
    <property type="term" value="F:aspartic-type endopeptidase activity"/>
    <property type="evidence" value="ECO:0007669"/>
    <property type="project" value="UniProtKB-EC"/>
</dbReference>
<feature type="transmembrane region" description="Helical" evidence="10">
    <location>
        <begin position="205"/>
        <end position="227"/>
    </location>
</feature>
<dbReference type="Pfam" id="PF06750">
    <property type="entry name" value="A24_N_bact"/>
    <property type="match status" value="1"/>
</dbReference>
<dbReference type="Gene3D" id="1.20.120.1220">
    <property type="match status" value="1"/>
</dbReference>
<dbReference type="GO" id="GO:0008168">
    <property type="term" value="F:methyltransferase activity"/>
    <property type="evidence" value="ECO:0007669"/>
    <property type="project" value="UniProtKB-KW"/>
</dbReference>
<dbReference type="PRINTS" id="PR00864">
    <property type="entry name" value="PREPILNPTASE"/>
</dbReference>
<evidence type="ECO:0000259" key="11">
    <source>
        <dbReference type="Pfam" id="PF01478"/>
    </source>
</evidence>
<dbReference type="InterPro" id="IPR014032">
    <property type="entry name" value="Peptidase_A24A_bac"/>
</dbReference>
<dbReference type="PANTHER" id="PTHR30487">
    <property type="entry name" value="TYPE 4 PREPILIN-LIKE PROTEINS LEADER PEPTIDE-PROCESSING ENZYME"/>
    <property type="match status" value="1"/>
</dbReference>
<dbReference type="GO" id="GO:0032259">
    <property type="term" value="P:methylation"/>
    <property type="evidence" value="ECO:0007669"/>
    <property type="project" value="UniProtKB-KW"/>
</dbReference>
<dbReference type="EC" id="3.4.23.43" evidence="9"/>
<proteinExistence type="inferred from homology"/>
<evidence type="ECO:0000259" key="12">
    <source>
        <dbReference type="Pfam" id="PF06750"/>
    </source>
</evidence>
<evidence type="ECO:0000256" key="5">
    <source>
        <dbReference type="ARBA" id="ARBA00022692"/>
    </source>
</evidence>
<dbReference type="InterPro" id="IPR010627">
    <property type="entry name" value="Prepilin_pept_A24_N"/>
</dbReference>
<evidence type="ECO:0000256" key="6">
    <source>
        <dbReference type="ARBA" id="ARBA00022989"/>
    </source>
</evidence>
<evidence type="ECO:0000256" key="4">
    <source>
        <dbReference type="ARBA" id="ARBA00022519"/>
    </source>
</evidence>
<keyword evidence="6 10" id="KW-1133">Transmembrane helix</keyword>
<keyword evidence="9" id="KW-0645">Protease</keyword>
<feature type="domain" description="Prepilin type IV endopeptidase peptidase" evidence="11">
    <location>
        <begin position="115"/>
        <end position="225"/>
    </location>
</feature>
<keyword evidence="9" id="KW-0489">Methyltransferase</keyword>
<keyword evidence="9" id="KW-0808">Transferase</keyword>
<protein>
    <recommendedName>
        <fullName evidence="9">Prepilin leader peptidase/N-methyltransferase</fullName>
        <ecNumber evidence="9">2.1.1.-</ecNumber>
        <ecNumber evidence="9">3.4.23.43</ecNumber>
    </recommendedName>
</protein>
<keyword evidence="3" id="KW-1003">Cell membrane</keyword>
<feature type="domain" description="Prepilin peptidase A24 N-terminal" evidence="12">
    <location>
        <begin position="14"/>
        <end position="95"/>
    </location>
</feature>
<comment type="catalytic activity">
    <reaction evidence="9">
        <text>Typically cleaves a -Gly-|-Phe- bond to release an N-terminal, basic peptide of 5-8 residues from type IV prepilin, and then N-methylates the new N-terminal amino group, the methyl donor being S-adenosyl-L-methionine.</text>
        <dbReference type="EC" id="3.4.23.43"/>
    </reaction>
</comment>
<dbReference type="RefSeq" id="WP_158466896.1">
    <property type="nucleotide sequence ID" value="NZ_QJUE01000005.1"/>
</dbReference>
<keyword evidence="4" id="KW-0997">Cell inner membrane</keyword>
<dbReference type="Pfam" id="PF01478">
    <property type="entry name" value="Peptidase_A24"/>
    <property type="match status" value="1"/>
</dbReference>
<evidence type="ECO:0000313" key="14">
    <source>
        <dbReference type="Proteomes" id="UP000247807"/>
    </source>
</evidence>
<dbReference type="PANTHER" id="PTHR30487:SF0">
    <property type="entry name" value="PREPILIN LEADER PEPTIDASE_N-METHYLTRANSFERASE-RELATED"/>
    <property type="match status" value="1"/>
</dbReference>
<gene>
    <name evidence="13" type="ORF">DNJ73_06440</name>
</gene>
<feature type="transmembrane region" description="Helical" evidence="10">
    <location>
        <begin position="239"/>
        <end position="257"/>
    </location>
</feature>
<dbReference type="OrthoDB" id="9789291at2"/>